<keyword evidence="1" id="KW-1133">Transmembrane helix</keyword>
<sequence length="256" mass="28767">MLNVLYCVLKAEHLKYRRTTVRRLIVPTPLLFMLIGWLAFIFMPQIAARPWSQLLATVYNWWPVTFIPFGTALFASLVAQQEKKAGNFHHLRVHPHAPSLYWIGKIAIMGYYTFLMTSLLMIDTVLVGRIITTDPIPWGTILFGGLLMWFASLPLIPLQLWAATWKGTSLGMLIGALGFLIGVVVAPKAYWMAVPWSWPIRLMSPLVGVHPNGVLLKADDPLWDSSVIPVGIVLSIVATVLLTGITALWFHQREAR</sequence>
<dbReference type="CDD" id="cd21807">
    <property type="entry name" value="ABC-2_lan_permease_MutE_EpiE-like"/>
    <property type="match status" value="1"/>
</dbReference>
<comment type="caution">
    <text evidence="2">The sequence shown here is derived from an EMBL/GenBank/DDBJ whole genome shotgun (WGS) entry which is preliminary data.</text>
</comment>
<accession>A0A2R6Y3I6</accession>
<reference evidence="3" key="1">
    <citation type="journal article" date="2018" name="Sci. Rep.">
        <title>Lignite coal burning seam in the remote Altai Mountains harbors a hydrogen-driven thermophilic microbial community.</title>
        <authorList>
            <person name="Kadnikov V.V."/>
            <person name="Mardanov A.V."/>
            <person name="Ivasenko D.A."/>
            <person name="Antsiferov D.V."/>
            <person name="Beletsky A.V."/>
            <person name="Karnachuk O.V."/>
            <person name="Ravin N.V."/>
        </authorList>
    </citation>
    <scope>NUCLEOTIDE SEQUENCE [LARGE SCALE GENOMIC DNA]</scope>
</reference>
<feature type="transmembrane region" description="Helical" evidence="1">
    <location>
        <begin position="24"/>
        <end position="47"/>
    </location>
</feature>
<evidence type="ECO:0000313" key="3">
    <source>
        <dbReference type="Proteomes" id="UP000244338"/>
    </source>
</evidence>
<dbReference type="Proteomes" id="UP000244338">
    <property type="component" value="Unassembled WGS sequence"/>
</dbReference>
<dbReference type="Pfam" id="PF12730">
    <property type="entry name" value="ABC2_membrane_4"/>
    <property type="match status" value="1"/>
</dbReference>
<dbReference type="AlphaFoldDB" id="A0A2R6Y3I6"/>
<protein>
    <submittedName>
        <fullName evidence="2">Putative MutE</fullName>
    </submittedName>
</protein>
<keyword evidence="1" id="KW-0472">Membrane</keyword>
<feature type="transmembrane region" description="Helical" evidence="1">
    <location>
        <begin position="59"/>
        <end position="79"/>
    </location>
</feature>
<evidence type="ECO:0000313" key="2">
    <source>
        <dbReference type="EMBL" id="PTQ57212.1"/>
    </source>
</evidence>
<gene>
    <name evidence="2" type="ORF">BSOLF_2082</name>
</gene>
<dbReference type="EMBL" id="PEBX01000011">
    <property type="protein sequence ID" value="PTQ57212.1"/>
    <property type="molecule type" value="Genomic_DNA"/>
</dbReference>
<feature type="transmembrane region" description="Helical" evidence="1">
    <location>
        <begin position="100"/>
        <end position="121"/>
    </location>
</feature>
<feature type="transmembrane region" description="Helical" evidence="1">
    <location>
        <begin position="227"/>
        <end position="250"/>
    </location>
</feature>
<evidence type="ECO:0000256" key="1">
    <source>
        <dbReference type="SAM" id="Phobius"/>
    </source>
</evidence>
<feature type="transmembrane region" description="Helical" evidence="1">
    <location>
        <begin position="141"/>
        <end position="163"/>
    </location>
</feature>
<proteinExistence type="predicted"/>
<keyword evidence="1" id="KW-0812">Transmembrane</keyword>
<dbReference type="NCBIfam" id="TIGR03732">
    <property type="entry name" value="lanti_perm_MutE"/>
    <property type="match status" value="1"/>
</dbReference>
<feature type="transmembrane region" description="Helical" evidence="1">
    <location>
        <begin position="170"/>
        <end position="193"/>
    </location>
</feature>
<dbReference type="InterPro" id="IPR021205">
    <property type="entry name" value="Lanti_perm_SpaE/MutE/EpiE-like"/>
</dbReference>
<name>A0A2R6Y3I6_9BACL</name>
<organism evidence="2 3">
    <name type="scientific">Candidatus Carbonibacillus altaicus</name>
    <dbReference type="NCBI Taxonomy" id="2163959"/>
    <lineage>
        <taxon>Bacteria</taxon>
        <taxon>Bacillati</taxon>
        <taxon>Bacillota</taxon>
        <taxon>Bacilli</taxon>
        <taxon>Bacillales</taxon>
        <taxon>Candidatus Carbonibacillus</taxon>
    </lineage>
</organism>